<evidence type="ECO:0000256" key="1">
    <source>
        <dbReference type="ARBA" id="ARBA00004651"/>
    </source>
</evidence>
<proteinExistence type="predicted"/>
<evidence type="ECO:0000256" key="2">
    <source>
        <dbReference type="ARBA" id="ARBA00022475"/>
    </source>
</evidence>
<dbReference type="Proteomes" id="UP000008144">
    <property type="component" value="Chromosome 2"/>
</dbReference>
<dbReference type="InterPro" id="IPR000276">
    <property type="entry name" value="GPCR_Rhodpsn"/>
</dbReference>
<keyword evidence="4 9" id="KW-1133">Transmembrane helix</keyword>
<evidence type="ECO:0000256" key="4">
    <source>
        <dbReference type="ARBA" id="ARBA00022989"/>
    </source>
</evidence>
<dbReference type="SUPFAM" id="SSF81321">
    <property type="entry name" value="Family A G protein-coupled receptor-like"/>
    <property type="match status" value="1"/>
</dbReference>
<dbReference type="GO" id="GO:0005886">
    <property type="term" value="C:plasma membrane"/>
    <property type="evidence" value="ECO:0007669"/>
    <property type="project" value="UniProtKB-SubCell"/>
</dbReference>
<keyword evidence="6 9" id="KW-0472">Membrane</keyword>
<evidence type="ECO:0000256" key="8">
    <source>
        <dbReference type="ARBA" id="ARBA00023224"/>
    </source>
</evidence>
<evidence type="ECO:0000256" key="7">
    <source>
        <dbReference type="ARBA" id="ARBA00023170"/>
    </source>
</evidence>
<feature type="transmembrane region" description="Helical" evidence="9">
    <location>
        <begin position="121"/>
        <end position="145"/>
    </location>
</feature>
<dbReference type="Gene3D" id="1.20.1070.10">
    <property type="entry name" value="Rhodopsin 7-helix transmembrane proteins"/>
    <property type="match status" value="1"/>
</dbReference>
<evidence type="ECO:0000256" key="9">
    <source>
        <dbReference type="SAM" id="Phobius"/>
    </source>
</evidence>
<reference evidence="12" key="1">
    <citation type="journal article" date="2002" name="Science">
        <title>The draft genome of Ciona intestinalis: insights into chordate and vertebrate origins.</title>
        <authorList>
            <person name="Dehal P."/>
            <person name="Satou Y."/>
            <person name="Campbell R.K."/>
            <person name="Chapman J."/>
            <person name="Degnan B."/>
            <person name="De Tomaso A."/>
            <person name="Davidson B."/>
            <person name="Di Gregorio A."/>
            <person name="Gelpke M."/>
            <person name="Goodstein D.M."/>
            <person name="Harafuji N."/>
            <person name="Hastings K.E."/>
            <person name="Ho I."/>
            <person name="Hotta K."/>
            <person name="Huang W."/>
            <person name="Kawashima T."/>
            <person name="Lemaire P."/>
            <person name="Martinez D."/>
            <person name="Meinertzhagen I.A."/>
            <person name="Necula S."/>
            <person name="Nonaka M."/>
            <person name="Putnam N."/>
            <person name="Rash S."/>
            <person name="Saiga H."/>
            <person name="Satake M."/>
            <person name="Terry A."/>
            <person name="Yamada L."/>
            <person name="Wang H.G."/>
            <person name="Awazu S."/>
            <person name="Azumi K."/>
            <person name="Boore J."/>
            <person name="Branno M."/>
            <person name="Chin-Bow S."/>
            <person name="DeSantis R."/>
            <person name="Doyle S."/>
            <person name="Francino P."/>
            <person name="Keys D.N."/>
            <person name="Haga S."/>
            <person name="Hayashi H."/>
            <person name="Hino K."/>
            <person name="Imai K.S."/>
            <person name="Inaba K."/>
            <person name="Kano S."/>
            <person name="Kobayashi K."/>
            <person name="Kobayashi M."/>
            <person name="Lee B.I."/>
            <person name="Makabe K.W."/>
            <person name="Manohar C."/>
            <person name="Matassi G."/>
            <person name="Medina M."/>
            <person name="Mochizuki Y."/>
            <person name="Mount S."/>
            <person name="Morishita T."/>
            <person name="Miura S."/>
            <person name="Nakayama A."/>
            <person name="Nishizaka S."/>
            <person name="Nomoto H."/>
            <person name="Ohta F."/>
            <person name="Oishi K."/>
            <person name="Rigoutsos I."/>
            <person name="Sano M."/>
            <person name="Sasaki A."/>
            <person name="Sasakura Y."/>
            <person name="Shoguchi E."/>
            <person name="Shin-i T."/>
            <person name="Spagnuolo A."/>
            <person name="Stainier D."/>
            <person name="Suzuki M.M."/>
            <person name="Tassy O."/>
            <person name="Takatori N."/>
            <person name="Tokuoka M."/>
            <person name="Yagi K."/>
            <person name="Yoshizaki F."/>
            <person name="Wada S."/>
            <person name="Zhang C."/>
            <person name="Hyatt P.D."/>
            <person name="Larimer F."/>
            <person name="Detter C."/>
            <person name="Doggett N."/>
            <person name="Glavina T."/>
            <person name="Hawkins T."/>
            <person name="Richardson P."/>
            <person name="Lucas S."/>
            <person name="Kohara Y."/>
            <person name="Levine M."/>
            <person name="Satoh N."/>
            <person name="Rokhsar D.S."/>
        </authorList>
    </citation>
    <scope>NUCLEOTIDE SEQUENCE [LARGE SCALE GENOMIC DNA]</scope>
</reference>
<dbReference type="InterPro" id="IPR017452">
    <property type="entry name" value="GPCR_Rhodpsn_7TM"/>
</dbReference>
<feature type="transmembrane region" description="Helical" evidence="9">
    <location>
        <begin position="6"/>
        <end position="34"/>
    </location>
</feature>
<name>H2XTC7_CIOIN</name>
<evidence type="ECO:0000313" key="11">
    <source>
        <dbReference type="Ensembl" id="ENSCINP00000032911.1"/>
    </source>
</evidence>
<evidence type="ECO:0000259" key="10">
    <source>
        <dbReference type="PROSITE" id="PS50262"/>
    </source>
</evidence>
<dbReference type="Pfam" id="PF00001">
    <property type="entry name" value="7tm_1"/>
    <property type="match status" value="1"/>
</dbReference>
<organism evidence="11 12">
    <name type="scientific">Ciona intestinalis</name>
    <name type="common">Transparent sea squirt</name>
    <name type="synonym">Ascidia intestinalis</name>
    <dbReference type="NCBI Taxonomy" id="7719"/>
    <lineage>
        <taxon>Eukaryota</taxon>
        <taxon>Metazoa</taxon>
        <taxon>Chordata</taxon>
        <taxon>Tunicata</taxon>
        <taxon>Ascidiacea</taxon>
        <taxon>Phlebobranchia</taxon>
        <taxon>Cionidae</taxon>
        <taxon>Ciona</taxon>
    </lineage>
</organism>
<keyword evidence="5" id="KW-0297">G-protein coupled receptor</keyword>
<comment type="subcellular location">
    <subcellularLocation>
        <location evidence="1">Cell membrane</location>
        <topology evidence="1">Multi-pass membrane protein</topology>
    </subcellularLocation>
</comment>
<dbReference type="PROSITE" id="PS50262">
    <property type="entry name" value="G_PROTEIN_RECEP_F1_2"/>
    <property type="match status" value="1"/>
</dbReference>
<dbReference type="CDD" id="cd00637">
    <property type="entry name" value="7tm_classA_rhodopsin-like"/>
    <property type="match status" value="1"/>
</dbReference>
<keyword evidence="3 9" id="KW-0812">Transmembrane</keyword>
<feature type="transmembrane region" description="Helical" evidence="9">
    <location>
        <begin position="207"/>
        <end position="228"/>
    </location>
</feature>
<feature type="transmembrane region" description="Helical" evidence="9">
    <location>
        <begin position="165"/>
        <end position="187"/>
    </location>
</feature>
<dbReference type="InParanoid" id="H2XTC7"/>
<feature type="domain" description="G-protein coupled receptors family 1 profile" evidence="10">
    <location>
        <begin position="26"/>
        <end position="229"/>
    </location>
</feature>
<dbReference type="PANTHER" id="PTHR24248">
    <property type="entry name" value="ADRENERGIC RECEPTOR-RELATED G-PROTEIN COUPLED RECEPTOR"/>
    <property type="match status" value="1"/>
</dbReference>
<keyword evidence="2" id="KW-1003">Cell membrane</keyword>
<keyword evidence="7" id="KW-0675">Receptor</keyword>
<feature type="transmembrane region" description="Helical" evidence="9">
    <location>
        <begin position="46"/>
        <end position="67"/>
    </location>
</feature>
<dbReference type="Ensembl" id="ENSCINT00000034098.1">
    <property type="protein sequence ID" value="ENSCINP00000032911.1"/>
    <property type="gene ID" value="ENSCING00000020275.1"/>
</dbReference>
<dbReference type="PRINTS" id="PR00237">
    <property type="entry name" value="GPCRRHODOPSN"/>
</dbReference>
<accession>H2XTC7</accession>
<evidence type="ECO:0000256" key="3">
    <source>
        <dbReference type="ARBA" id="ARBA00022692"/>
    </source>
</evidence>
<dbReference type="GO" id="GO:0004930">
    <property type="term" value="F:G protein-coupled receptor activity"/>
    <property type="evidence" value="ECO:0007669"/>
    <property type="project" value="UniProtKB-KW"/>
</dbReference>
<reference evidence="11" key="4">
    <citation type="submission" date="2025-09" db="UniProtKB">
        <authorList>
            <consortium name="Ensembl"/>
        </authorList>
    </citation>
    <scope>IDENTIFICATION</scope>
</reference>
<dbReference type="GeneTree" id="ENSGT00660000096717"/>
<evidence type="ECO:0000313" key="12">
    <source>
        <dbReference type="Proteomes" id="UP000008144"/>
    </source>
</evidence>
<keyword evidence="12" id="KW-1185">Reference proteome</keyword>
<keyword evidence="8" id="KW-0807">Transducer</keyword>
<reference evidence="11" key="2">
    <citation type="journal article" date="2008" name="Genome Biol.">
        <title>Improved genome assembly and evidence-based global gene model set for the chordate Ciona intestinalis: new insight into intron and operon populations.</title>
        <authorList>
            <person name="Satou Y."/>
            <person name="Mineta K."/>
            <person name="Ogasawara M."/>
            <person name="Sasakura Y."/>
            <person name="Shoguchi E."/>
            <person name="Ueno K."/>
            <person name="Yamada L."/>
            <person name="Matsumoto J."/>
            <person name="Wasserscheid J."/>
            <person name="Dewar K."/>
            <person name="Wiley G.B."/>
            <person name="Macmil S.L."/>
            <person name="Roe B.A."/>
            <person name="Zeller R.W."/>
            <person name="Hastings K.E."/>
            <person name="Lemaire P."/>
            <person name="Lindquist E."/>
            <person name="Endo T."/>
            <person name="Hotta K."/>
            <person name="Inaba K."/>
        </authorList>
    </citation>
    <scope>NUCLEOTIDE SEQUENCE [LARGE SCALE GENOMIC DNA]</scope>
    <source>
        <strain evidence="11">wild type</strain>
    </source>
</reference>
<reference evidence="11" key="3">
    <citation type="submission" date="2025-08" db="UniProtKB">
        <authorList>
            <consortium name="Ensembl"/>
        </authorList>
    </citation>
    <scope>IDENTIFICATION</scope>
</reference>
<evidence type="ECO:0000256" key="5">
    <source>
        <dbReference type="ARBA" id="ARBA00023040"/>
    </source>
</evidence>
<dbReference type="OMA" id="FDAENIH"/>
<dbReference type="EMBL" id="EAAA01001370">
    <property type="status" value="NOT_ANNOTATED_CDS"/>
    <property type="molecule type" value="Genomic_DNA"/>
</dbReference>
<dbReference type="AlphaFoldDB" id="H2XTC7"/>
<sequence>MPHSCRVNIAIVMAVSIALAIIVILVNGIVLAVLCTQSKMRTSQGIYKLSLALADILVGVIVFPTFVSSLYKYQIVEHNIGELANVTGYVIKERATEPGQIATMSMRSTTGHFRAQFSKSYLNFVGFFTILSLTVSILTLVAAGIDRFIAVFRPTKYKQNIATPIAVKVTVALWALSFLFSVLPLFVPALSYTLVASILVSSAGPQVLVLYAFAFIVPLLLMWLVTILT</sequence>
<dbReference type="HOGENOM" id="CLU_096283_0_0_1"/>
<evidence type="ECO:0000256" key="6">
    <source>
        <dbReference type="ARBA" id="ARBA00023136"/>
    </source>
</evidence>
<protein>
    <recommendedName>
        <fullName evidence="10">G-protein coupled receptors family 1 profile domain-containing protein</fullName>
    </recommendedName>
</protein>